<dbReference type="Pfam" id="PF06037">
    <property type="entry name" value="DUF922"/>
    <property type="match status" value="1"/>
</dbReference>
<dbReference type="RefSeq" id="WP_019467012.1">
    <property type="nucleotide sequence ID" value="NZ_CP008884.1"/>
</dbReference>
<name>A0A075K5E3_9GAMM</name>
<accession>A0A075K5E3</accession>
<protein>
    <recommendedName>
        <fullName evidence="3">DUF922 domain-containing protein</fullName>
    </recommendedName>
</protein>
<organism evidence="1 2">
    <name type="scientific">Dyella japonica A8</name>
    <dbReference type="NCBI Taxonomy" id="1217721"/>
    <lineage>
        <taxon>Bacteria</taxon>
        <taxon>Pseudomonadati</taxon>
        <taxon>Pseudomonadota</taxon>
        <taxon>Gammaproteobacteria</taxon>
        <taxon>Lysobacterales</taxon>
        <taxon>Rhodanobacteraceae</taxon>
        <taxon>Dyella</taxon>
    </lineage>
</organism>
<dbReference type="Proteomes" id="UP000027987">
    <property type="component" value="Chromosome"/>
</dbReference>
<dbReference type="STRING" id="1217721.HY57_20335"/>
<dbReference type="AlphaFoldDB" id="A0A075K5E3"/>
<evidence type="ECO:0008006" key="3">
    <source>
        <dbReference type="Google" id="ProtNLM"/>
    </source>
</evidence>
<sequence>MAVFCSGLYAADAPGPVTFNTYTYDVHGGTVFDIENELHDKSPLVVHGRHMHGKTHWEIHYHYHWKMDGDQCVLDEFDATLNVDTFLPQWVRPQHPNPMLAHDWDRYIAALRMHERGHAEVGEDAREVLVTRAKAMGPAPTCDVIKKQVIDLVAEVVDAHRKVDAMYDDKTDHGRTQGAHFP</sequence>
<dbReference type="HOGENOM" id="CLU_127007_0_0_6"/>
<keyword evidence="2" id="KW-1185">Reference proteome</keyword>
<dbReference type="KEGG" id="dja:HY57_20335"/>
<evidence type="ECO:0000313" key="2">
    <source>
        <dbReference type="Proteomes" id="UP000027987"/>
    </source>
</evidence>
<proteinExistence type="predicted"/>
<reference evidence="1 2" key="1">
    <citation type="submission" date="2014-07" db="EMBL/GenBank/DDBJ databases">
        <title>Complete Genome Sequence of Dyella japonica Strain A8 Isolated from Malaysian Tropical Soil.</title>
        <authorList>
            <person name="Hui R.K.H."/>
            <person name="Chen J.-W."/>
            <person name="Chan K.-G."/>
            <person name="Leung F.C.C."/>
        </authorList>
    </citation>
    <scope>NUCLEOTIDE SEQUENCE [LARGE SCALE GENOMIC DNA]</scope>
    <source>
        <strain evidence="1 2">A8</strain>
    </source>
</reference>
<dbReference type="PATRIC" id="fig|1217721.7.peg.4165"/>
<dbReference type="EMBL" id="CP008884">
    <property type="protein sequence ID" value="AIF49441.1"/>
    <property type="molecule type" value="Genomic_DNA"/>
</dbReference>
<gene>
    <name evidence="1" type="ORF">HY57_20335</name>
</gene>
<dbReference type="InterPro" id="IPR010321">
    <property type="entry name" value="DUF922"/>
</dbReference>
<evidence type="ECO:0000313" key="1">
    <source>
        <dbReference type="EMBL" id="AIF49441.1"/>
    </source>
</evidence>